<protein>
    <submittedName>
        <fullName evidence="2">Uncharacterized protein</fullName>
    </submittedName>
</protein>
<reference evidence="2" key="2">
    <citation type="submission" date="2018-05" db="EMBL/GenBank/DDBJ databases">
        <title>OgluRS3 (Oryza glumaepatula Reference Sequence Version 3).</title>
        <authorList>
            <person name="Zhang J."/>
            <person name="Kudrna D."/>
            <person name="Lee S."/>
            <person name="Talag J."/>
            <person name="Welchert J."/>
            <person name="Wing R.A."/>
        </authorList>
    </citation>
    <scope>NUCLEOTIDE SEQUENCE [LARGE SCALE GENOMIC DNA]</scope>
</reference>
<evidence type="ECO:0000313" key="2">
    <source>
        <dbReference type="EnsemblPlants" id="OGLUM08G06000.1"/>
    </source>
</evidence>
<sequence>MRQLQDLDLGRNEVFVIRHRVALVTPRGEIDFFGPAPDGVSDPHAHVVLVVAPAQPERLEGGERAAPEEQDGDEVAEPLLVDGAAVAGAGVADVDARRGRPHVAPPPGDPARAHRLPRLQVRHDPEQHRVREGAETVAATAGRARPRRSLSTLVRTACRAVRCDTIRKSAASGSALRRSVPPPPPPPDGPACRAAPCCIPSNSYDERKTTENRKKHIGARD</sequence>
<feature type="compositionally biased region" description="Pro residues" evidence="1">
    <location>
        <begin position="180"/>
        <end position="189"/>
    </location>
</feature>
<dbReference type="Gramene" id="OGLUM08G06000.1">
    <property type="protein sequence ID" value="OGLUM08G06000.1"/>
    <property type="gene ID" value="OGLUM08G06000"/>
</dbReference>
<evidence type="ECO:0000256" key="1">
    <source>
        <dbReference type="SAM" id="MobiDB-lite"/>
    </source>
</evidence>
<proteinExistence type="predicted"/>
<evidence type="ECO:0000313" key="3">
    <source>
        <dbReference type="Proteomes" id="UP000026961"/>
    </source>
</evidence>
<dbReference type="AlphaFoldDB" id="A0A0E0ARX7"/>
<dbReference type="EnsemblPlants" id="OGLUM08G06000.1">
    <property type="protein sequence ID" value="OGLUM08G06000.1"/>
    <property type="gene ID" value="OGLUM08G06000"/>
</dbReference>
<organism evidence="2">
    <name type="scientific">Oryza glumipatula</name>
    <dbReference type="NCBI Taxonomy" id="40148"/>
    <lineage>
        <taxon>Eukaryota</taxon>
        <taxon>Viridiplantae</taxon>
        <taxon>Streptophyta</taxon>
        <taxon>Embryophyta</taxon>
        <taxon>Tracheophyta</taxon>
        <taxon>Spermatophyta</taxon>
        <taxon>Magnoliopsida</taxon>
        <taxon>Liliopsida</taxon>
        <taxon>Poales</taxon>
        <taxon>Poaceae</taxon>
        <taxon>BOP clade</taxon>
        <taxon>Oryzoideae</taxon>
        <taxon>Oryzeae</taxon>
        <taxon>Oryzinae</taxon>
        <taxon>Oryza</taxon>
    </lineage>
</organism>
<feature type="compositionally biased region" description="Basic and acidic residues" evidence="1">
    <location>
        <begin position="204"/>
        <end position="221"/>
    </location>
</feature>
<accession>A0A0E0ARX7</accession>
<name>A0A0E0ARX7_9ORYZ</name>
<dbReference type="HOGENOM" id="CLU_1252344_0_0_1"/>
<dbReference type="Proteomes" id="UP000026961">
    <property type="component" value="Chromosome 8"/>
</dbReference>
<feature type="region of interest" description="Disordered" evidence="1">
    <location>
        <begin position="170"/>
        <end position="221"/>
    </location>
</feature>
<keyword evidence="3" id="KW-1185">Reference proteome</keyword>
<reference evidence="2" key="1">
    <citation type="submission" date="2015-04" db="UniProtKB">
        <authorList>
            <consortium name="EnsemblPlants"/>
        </authorList>
    </citation>
    <scope>IDENTIFICATION</scope>
</reference>